<accession>A0A833J036</accession>
<dbReference type="Gene3D" id="3.30.365.10">
    <property type="entry name" value="Aldehyde oxidase/xanthine dehydrogenase, molybdopterin binding domain"/>
    <property type="match status" value="4"/>
</dbReference>
<feature type="region of interest" description="Disordered" evidence="1">
    <location>
        <begin position="55"/>
        <end position="74"/>
    </location>
</feature>
<feature type="compositionally biased region" description="Basic and acidic residues" evidence="1">
    <location>
        <begin position="55"/>
        <end position="70"/>
    </location>
</feature>
<dbReference type="SMART" id="SM01008">
    <property type="entry name" value="Ald_Xan_dh_C"/>
    <property type="match status" value="1"/>
</dbReference>
<dbReference type="AlphaFoldDB" id="A0A833J036"/>
<dbReference type="EMBL" id="WEKV01000020">
    <property type="protein sequence ID" value="KAB7782210.1"/>
    <property type="molecule type" value="Genomic_DNA"/>
</dbReference>
<dbReference type="PANTHER" id="PTHR47495:SF3">
    <property type="entry name" value="BLR6219 PROTEIN"/>
    <property type="match status" value="1"/>
</dbReference>
<dbReference type="InterPro" id="IPR046867">
    <property type="entry name" value="AldOxase/xan_DH_MoCoBD2"/>
</dbReference>
<name>A0A833J036_9HYPH</name>
<dbReference type="EC" id="1.3.99.16" evidence="3"/>
<dbReference type="InterPro" id="IPR008274">
    <property type="entry name" value="AldOxase/xan_DH_MoCoBD1"/>
</dbReference>
<proteinExistence type="predicted"/>
<dbReference type="Gene3D" id="3.90.1170.50">
    <property type="entry name" value="Aldehyde oxidase/xanthine dehydrogenase, a/b hammerhead"/>
    <property type="match status" value="1"/>
</dbReference>
<dbReference type="InterPro" id="IPR000674">
    <property type="entry name" value="Ald_Oxase/Xan_DH_a/b"/>
</dbReference>
<dbReference type="PIRSF" id="PIRSF036389">
    <property type="entry name" value="IOR_B"/>
    <property type="match status" value="1"/>
</dbReference>
<dbReference type="InterPro" id="IPR012368">
    <property type="entry name" value="OxRdtase_Mopterin-bd_su_IorB"/>
</dbReference>
<dbReference type="PANTHER" id="PTHR47495">
    <property type="entry name" value="ALDEHYDE DEHYDROGENASE"/>
    <property type="match status" value="1"/>
</dbReference>
<dbReference type="Pfam" id="PF20256">
    <property type="entry name" value="MoCoBD_2"/>
    <property type="match status" value="2"/>
</dbReference>
<evidence type="ECO:0000259" key="2">
    <source>
        <dbReference type="SMART" id="SM01008"/>
    </source>
</evidence>
<dbReference type="InterPro" id="IPR037165">
    <property type="entry name" value="AldOxase/xan_DH_Mopterin-bd_sf"/>
</dbReference>
<dbReference type="InterPro" id="IPR052516">
    <property type="entry name" value="N-heterocyclic_Hydroxylase"/>
</dbReference>
<evidence type="ECO:0000256" key="1">
    <source>
        <dbReference type="SAM" id="MobiDB-lite"/>
    </source>
</evidence>
<comment type="caution">
    <text evidence="3">The sequence shown here is derived from an EMBL/GenBank/DDBJ whole genome shotgun (WGS) entry which is preliminary data.</text>
</comment>
<dbReference type="Pfam" id="PF02738">
    <property type="entry name" value="MoCoBD_1"/>
    <property type="match status" value="1"/>
</dbReference>
<evidence type="ECO:0000313" key="4">
    <source>
        <dbReference type="Proteomes" id="UP000469949"/>
    </source>
</evidence>
<keyword evidence="3" id="KW-0560">Oxidoreductase</keyword>
<dbReference type="Proteomes" id="UP000469949">
    <property type="component" value="Unassembled WGS sequence"/>
</dbReference>
<gene>
    <name evidence="3" type="ORF">F8B43_4965</name>
</gene>
<feature type="domain" description="Aldehyde oxidase/xanthine dehydrogenase a/b hammerhead" evidence="2">
    <location>
        <begin position="244"/>
        <end position="333"/>
    </location>
</feature>
<evidence type="ECO:0000313" key="3">
    <source>
        <dbReference type="EMBL" id="KAB7782210.1"/>
    </source>
</evidence>
<protein>
    <submittedName>
        <fullName evidence="3">Isoquinoline 1-oxidoreductase beta subunit</fullName>
        <ecNumber evidence="3">1.3.99.16</ecNumber>
    </submittedName>
</protein>
<dbReference type="SUPFAM" id="SSF56003">
    <property type="entry name" value="Molybdenum cofactor-binding domain"/>
    <property type="match status" value="2"/>
</dbReference>
<dbReference type="GO" id="GO:0047121">
    <property type="term" value="F:isoquinoline 1-oxidoreductase activity"/>
    <property type="evidence" value="ECO:0007669"/>
    <property type="project" value="UniProtKB-EC"/>
</dbReference>
<reference evidence="3 4" key="1">
    <citation type="submission" date="2019-10" db="EMBL/GenBank/DDBJ databases">
        <title>Draft Genome Sequence of the Caffeine Degrading Methylotroph Methylorubrum populi PINKEL.</title>
        <authorList>
            <person name="Dawson S.C."/>
            <person name="Zhang X."/>
            <person name="Wright M.E."/>
            <person name="Sharma G."/>
            <person name="Langner J.T."/>
            <person name="Ditty J.L."/>
            <person name="Subuyuj G.A."/>
        </authorList>
    </citation>
    <scope>NUCLEOTIDE SEQUENCE [LARGE SCALE GENOMIC DNA]</scope>
    <source>
        <strain evidence="3 4">Pinkel</strain>
    </source>
</reference>
<organism evidence="3 4">
    <name type="scientific">Methylorubrum populi</name>
    <dbReference type="NCBI Taxonomy" id="223967"/>
    <lineage>
        <taxon>Bacteria</taxon>
        <taxon>Pseudomonadati</taxon>
        <taxon>Pseudomonadota</taxon>
        <taxon>Alphaproteobacteria</taxon>
        <taxon>Hyphomicrobiales</taxon>
        <taxon>Methylobacteriaceae</taxon>
        <taxon>Methylorubrum</taxon>
    </lineage>
</organism>
<sequence length="789" mass="85184">MIQDFFPKTSAKLMAELAASQNDAGPVRLDNVSRRGILGGMGALVLALSLSDRAKADEGQTEEQKAKKFGADGMPNGWRDDPKVFVAIAKDGTVTVTNHRSEMGQGVRTSIAFTVADELEADWSKVKVVQAWGEETHFGNQDTDGSRSLRHFFQHFRHAGAAARLMLIQAAAKQWGVPASEVKAEGHVLTHAKSGRTLGYGDVAEAAASLPIPARESVQLKKPDAFRYIGKGKIGLIDNRDITTGKAIYALDVKLDGMLYAVVARPAVYGGKVVSFDDTEAKKVPGVVKIVKIEGGEIPSEFMPLGGIAVIAKNTWAAMKGREALKVTWDDGPNAGYDTDAFRKELEAAARKPGKVVRVAGDVDAAMKTAKAKFEAEYFVPHLAQAPMEPPAAVARIKDGACEIWACTQGPQAAHDRVVKRLNLPADKVRVNVTLLGGGFGRKSKPDYVVEAALCSQAVDGQPVKLVWTREDDIQHSYYHTISVERIEAGVDDKGMPVAWLHRSVAPTIGSIFAPDPKHELPFELGMGLVNNPLALKNLRFENPEASAHTRIGWFRSVSNIPHAFAIQSFVAELAHAAGRDPKDYLLELIGPARKIDPTEIGDVWNYGEDPKRYPVDTGRLRRVIETVADGAKWGRKLEKGRGLGIAGHYSFVTYTAVAAEVEVDDKGQVKVHAIDIAVDCGPQVNPERVRSQMEGAVVMGMGLALTSKITFKNGRAEQANYDGYEVLRIDAAPKVVRVHLVPSNDYNAPLGGVGEPGVPPVAPAIANAVFAATGRRVRELPLRDQLSS</sequence>